<feature type="region of interest" description="Disordered" evidence="1">
    <location>
        <begin position="31"/>
        <end position="68"/>
    </location>
</feature>
<dbReference type="EMBL" id="PCRZ01000011">
    <property type="protein sequence ID" value="PIP30091.1"/>
    <property type="molecule type" value="Genomic_DNA"/>
</dbReference>
<feature type="transmembrane region" description="Helical" evidence="2">
    <location>
        <begin position="6"/>
        <end position="24"/>
    </location>
</feature>
<feature type="compositionally biased region" description="Low complexity" evidence="1">
    <location>
        <begin position="45"/>
        <end position="58"/>
    </location>
</feature>
<keyword evidence="2" id="KW-0812">Transmembrane</keyword>
<evidence type="ECO:0000256" key="1">
    <source>
        <dbReference type="SAM" id="MobiDB-lite"/>
    </source>
</evidence>
<reference evidence="4 5" key="1">
    <citation type="submission" date="2017-09" db="EMBL/GenBank/DDBJ databases">
        <title>Depth-based differentiation of microbial function through sediment-hosted aquifers and enrichment of novel symbionts in the deep terrestrial subsurface.</title>
        <authorList>
            <person name="Probst A.J."/>
            <person name="Ladd B."/>
            <person name="Jarett J.K."/>
            <person name="Geller-Mcgrath D.E."/>
            <person name="Sieber C.M."/>
            <person name="Emerson J.B."/>
            <person name="Anantharaman K."/>
            <person name="Thomas B.C."/>
            <person name="Malmstrom R."/>
            <person name="Stieglmeier M."/>
            <person name="Klingl A."/>
            <person name="Woyke T."/>
            <person name="Ryan C.M."/>
            <person name="Banfield J.F."/>
        </authorList>
    </citation>
    <scope>NUCLEOTIDE SEQUENCE [LARGE SCALE GENOMIC DNA]</scope>
    <source>
        <strain evidence="4">CG23_combo_of_CG06-09_8_20_14_all_54_14</strain>
    </source>
</reference>
<evidence type="ECO:0000256" key="2">
    <source>
        <dbReference type="SAM" id="Phobius"/>
    </source>
</evidence>
<proteinExistence type="predicted"/>
<name>A0A2G9ZAF9_9BACT</name>
<dbReference type="AlphaFoldDB" id="A0A2G9ZAF9"/>
<keyword evidence="2" id="KW-0472">Membrane</keyword>
<evidence type="ECO:0000259" key="3">
    <source>
        <dbReference type="Pfam" id="PF18914"/>
    </source>
</evidence>
<feature type="region of interest" description="Disordered" evidence="1">
    <location>
        <begin position="118"/>
        <end position="140"/>
    </location>
</feature>
<feature type="compositionally biased region" description="Polar residues" evidence="1">
    <location>
        <begin position="118"/>
        <end position="132"/>
    </location>
</feature>
<comment type="caution">
    <text evidence="4">The sequence shown here is derived from an EMBL/GenBank/DDBJ whole genome shotgun (WGS) entry which is preliminary data.</text>
</comment>
<sequence>MKNKIVMMVVSAIVIAGVSFYGGMRYGKSSAQPAQGTGRFSNLPAGQQRTGQQGQRGAFAGGGASGEIVSTDSQSITLKLRDGSSKIIFVSSSTKIMKSTDGARSDLTSGAQVVVSGTANPDGSVTAQSIQLRTELPPQP</sequence>
<organism evidence="4 5">
    <name type="scientific">Candidatus Jorgensenbacteria bacterium CG23_combo_of_CG06-09_8_20_14_all_54_14</name>
    <dbReference type="NCBI Taxonomy" id="1974595"/>
    <lineage>
        <taxon>Bacteria</taxon>
        <taxon>Candidatus Joergenseniibacteriota</taxon>
    </lineage>
</organism>
<dbReference type="Pfam" id="PF18914">
    <property type="entry name" value="DUF5666"/>
    <property type="match status" value="1"/>
</dbReference>
<accession>A0A2G9ZAF9</accession>
<keyword evidence="2" id="KW-1133">Transmembrane helix</keyword>
<gene>
    <name evidence="4" type="ORF">COX26_00545</name>
</gene>
<evidence type="ECO:0000313" key="5">
    <source>
        <dbReference type="Proteomes" id="UP000228812"/>
    </source>
</evidence>
<protein>
    <recommendedName>
        <fullName evidence="3">DUF5666 domain-containing protein</fullName>
    </recommendedName>
</protein>
<dbReference type="InterPro" id="IPR043724">
    <property type="entry name" value="DUF5666"/>
</dbReference>
<feature type="domain" description="DUF5666" evidence="3">
    <location>
        <begin position="66"/>
        <end position="130"/>
    </location>
</feature>
<feature type="compositionally biased region" description="Polar residues" evidence="1">
    <location>
        <begin position="31"/>
        <end position="40"/>
    </location>
</feature>
<evidence type="ECO:0000313" key="4">
    <source>
        <dbReference type="EMBL" id="PIP30091.1"/>
    </source>
</evidence>
<dbReference type="Proteomes" id="UP000228812">
    <property type="component" value="Unassembled WGS sequence"/>
</dbReference>